<feature type="transmembrane region" description="Helical" evidence="3">
    <location>
        <begin position="110"/>
        <end position="132"/>
    </location>
</feature>
<gene>
    <name evidence="4" type="ORF">SAMN04488700_1087</name>
</gene>
<feature type="transmembrane region" description="Helical" evidence="3">
    <location>
        <begin position="153"/>
        <end position="176"/>
    </location>
</feature>
<dbReference type="RefSeq" id="WP_085559279.1">
    <property type="nucleotide sequence ID" value="NZ_FOAH01000001.1"/>
</dbReference>
<dbReference type="Proteomes" id="UP000193435">
    <property type="component" value="Unassembled WGS sequence"/>
</dbReference>
<dbReference type="Gene3D" id="1.20.120.1760">
    <property type="match status" value="1"/>
</dbReference>
<sequence>MLDTHARKYVQPTIEKVARTFLKVGWSANHVTWGAFFIGVSSGVFVYIQQPFIAVLVLWISGFLDAVDGTMARLSKPSLWGTVLDITFDRIVEINVILGLAFAFPAAQGALLLLSVSIILSMTIFLTVGAVSEKKGMKTFYYQAGLAERTEGFILFSLMILLNNYLIGVTLLFFVIELVTAIQRLMEARRILSK</sequence>
<evidence type="ECO:0000256" key="2">
    <source>
        <dbReference type="RuleBase" id="RU003750"/>
    </source>
</evidence>
<dbReference type="GO" id="GO:0008654">
    <property type="term" value="P:phospholipid biosynthetic process"/>
    <property type="evidence" value="ECO:0007669"/>
    <property type="project" value="InterPro"/>
</dbReference>
<dbReference type="EMBL" id="FXBJ01000002">
    <property type="protein sequence ID" value="SMH29677.1"/>
    <property type="molecule type" value="Genomic_DNA"/>
</dbReference>
<keyword evidence="1 2" id="KW-0808">Transferase</keyword>
<dbReference type="InterPro" id="IPR000462">
    <property type="entry name" value="CDP-OH_P_trans"/>
</dbReference>
<dbReference type="STRING" id="1073423.SAMN04488700_1087"/>
<dbReference type="PROSITE" id="PS00379">
    <property type="entry name" value="CDP_ALCOHOL_P_TRANSF"/>
    <property type="match status" value="1"/>
</dbReference>
<reference evidence="4 5" key="1">
    <citation type="submission" date="2017-04" db="EMBL/GenBank/DDBJ databases">
        <authorList>
            <person name="Afonso C.L."/>
            <person name="Miller P.J."/>
            <person name="Scott M.A."/>
            <person name="Spackman E."/>
            <person name="Goraichik I."/>
            <person name="Dimitrov K.M."/>
            <person name="Suarez D.L."/>
            <person name="Swayne D.E."/>
        </authorList>
    </citation>
    <scope>NUCLEOTIDE SEQUENCE [LARGE SCALE GENOMIC DNA]</scope>
    <source>
        <strain evidence="4 5">LMG26642</strain>
    </source>
</reference>
<organism evidence="4 5">
    <name type="scientific">Carnobacterium iners</name>
    <dbReference type="NCBI Taxonomy" id="1073423"/>
    <lineage>
        <taxon>Bacteria</taxon>
        <taxon>Bacillati</taxon>
        <taxon>Bacillota</taxon>
        <taxon>Bacilli</taxon>
        <taxon>Lactobacillales</taxon>
        <taxon>Carnobacteriaceae</taxon>
        <taxon>Carnobacterium</taxon>
    </lineage>
</organism>
<comment type="similarity">
    <text evidence="2">Belongs to the CDP-alcohol phosphatidyltransferase class-I family.</text>
</comment>
<evidence type="ECO:0000313" key="5">
    <source>
        <dbReference type="Proteomes" id="UP000193435"/>
    </source>
</evidence>
<dbReference type="OrthoDB" id="9790577at2"/>
<evidence type="ECO:0000256" key="1">
    <source>
        <dbReference type="ARBA" id="ARBA00022679"/>
    </source>
</evidence>
<dbReference type="Pfam" id="PF01066">
    <property type="entry name" value="CDP-OH_P_transf"/>
    <property type="match status" value="1"/>
</dbReference>
<keyword evidence="3" id="KW-1133">Transmembrane helix</keyword>
<evidence type="ECO:0000313" key="4">
    <source>
        <dbReference type="EMBL" id="SMH29677.1"/>
    </source>
</evidence>
<name>A0A1X7MZD5_9LACT</name>
<feature type="transmembrane region" description="Helical" evidence="3">
    <location>
        <begin position="21"/>
        <end position="40"/>
    </location>
</feature>
<dbReference type="GO" id="GO:0016020">
    <property type="term" value="C:membrane"/>
    <property type="evidence" value="ECO:0007669"/>
    <property type="project" value="InterPro"/>
</dbReference>
<dbReference type="GO" id="GO:0016780">
    <property type="term" value="F:phosphotransferase activity, for other substituted phosphate groups"/>
    <property type="evidence" value="ECO:0007669"/>
    <property type="project" value="InterPro"/>
</dbReference>
<keyword evidence="5" id="KW-1185">Reference proteome</keyword>
<dbReference type="InterPro" id="IPR048254">
    <property type="entry name" value="CDP_ALCOHOL_P_TRANSF_CS"/>
</dbReference>
<accession>A0A1X7MZD5</accession>
<dbReference type="AlphaFoldDB" id="A0A1X7MZD5"/>
<keyword evidence="3" id="KW-0812">Transmembrane</keyword>
<proteinExistence type="inferred from homology"/>
<keyword evidence="3" id="KW-0472">Membrane</keyword>
<evidence type="ECO:0000256" key="3">
    <source>
        <dbReference type="SAM" id="Phobius"/>
    </source>
</evidence>
<dbReference type="InterPro" id="IPR043130">
    <property type="entry name" value="CDP-OH_PTrfase_TM_dom"/>
</dbReference>
<protein>
    <submittedName>
        <fullName evidence="4">Phosphatidylglycerophosphate synthase</fullName>
    </submittedName>
</protein>